<protein>
    <submittedName>
        <fullName evidence="3">Sugar phosphate isomerase/epimerase</fullName>
    </submittedName>
</protein>
<dbReference type="SUPFAM" id="SSF51658">
    <property type="entry name" value="Xylose isomerase-like"/>
    <property type="match status" value="1"/>
</dbReference>
<proteinExistence type="predicted"/>
<gene>
    <name evidence="3" type="ORF">EWU20_09220</name>
</gene>
<dbReference type="InterPro" id="IPR050312">
    <property type="entry name" value="IolE/XylAMocC-like"/>
</dbReference>
<name>A0A4Q9B9V0_9BACT</name>
<dbReference type="PROSITE" id="PS51318">
    <property type="entry name" value="TAT"/>
    <property type="match status" value="1"/>
</dbReference>
<organism evidence="3 4">
    <name type="scientific">Aquirufa antheringensis</name>
    <dbReference type="NCBI Taxonomy" id="2516559"/>
    <lineage>
        <taxon>Bacteria</taxon>
        <taxon>Pseudomonadati</taxon>
        <taxon>Bacteroidota</taxon>
        <taxon>Cytophagia</taxon>
        <taxon>Cytophagales</taxon>
        <taxon>Flectobacillaceae</taxon>
        <taxon>Aquirufa</taxon>
    </lineage>
</organism>
<dbReference type="Gene3D" id="3.20.20.150">
    <property type="entry name" value="Divalent-metal-dependent TIM barrel enzymes"/>
    <property type="match status" value="1"/>
</dbReference>
<sequence>MNSRRRFLQQSSAFLAASVLAPRFLSAQSFTNRPVGIQLFTFFGKFDQDVKGNLQKIAELGYTEIESAFSMLPGFYGMKGKEFMALNKDLGLNWVSHHVVGAPLKPRPGMDMSRFPKMVNLRDDAQQAVDNAAEAGVKYLVCANIPIDTKEEVTQAVETLNKAGELAKKAGLTFCYHNHDAEFKALEGQKPFDIFASQVPADLLKFELDLGWASKAGVDVVELFKQHPGRFPLCHIKDFDSEFKNILPVGEGVVNYKRIFDAAKSGGLEHFFVEHDFPKDAFESLRISKKALDAIL</sequence>
<dbReference type="PANTHER" id="PTHR12110:SF41">
    <property type="entry name" value="INOSOSE DEHYDRATASE"/>
    <property type="match status" value="1"/>
</dbReference>
<feature type="chain" id="PRO_5020298067" evidence="1">
    <location>
        <begin position="28"/>
        <end position="296"/>
    </location>
</feature>
<dbReference type="InterPro" id="IPR013022">
    <property type="entry name" value="Xyl_isomerase-like_TIM-brl"/>
</dbReference>
<dbReference type="PANTHER" id="PTHR12110">
    <property type="entry name" value="HYDROXYPYRUVATE ISOMERASE"/>
    <property type="match status" value="1"/>
</dbReference>
<evidence type="ECO:0000256" key="1">
    <source>
        <dbReference type="SAM" id="SignalP"/>
    </source>
</evidence>
<evidence type="ECO:0000313" key="3">
    <source>
        <dbReference type="EMBL" id="TBH71996.1"/>
    </source>
</evidence>
<evidence type="ECO:0000313" key="4">
    <source>
        <dbReference type="Proteomes" id="UP000293583"/>
    </source>
</evidence>
<dbReference type="Pfam" id="PF01261">
    <property type="entry name" value="AP_endonuc_2"/>
    <property type="match status" value="1"/>
</dbReference>
<keyword evidence="1" id="KW-0732">Signal</keyword>
<dbReference type="GO" id="GO:0016853">
    <property type="term" value="F:isomerase activity"/>
    <property type="evidence" value="ECO:0007669"/>
    <property type="project" value="UniProtKB-KW"/>
</dbReference>
<dbReference type="RefSeq" id="WP_130923610.1">
    <property type="nucleotide sequence ID" value="NZ_JAANOL010000001.1"/>
</dbReference>
<dbReference type="Proteomes" id="UP000293583">
    <property type="component" value="Unassembled WGS sequence"/>
</dbReference>
<comment type="caution">
    <text evidence="3">The sequence shown here is derived from an EMBL/GenBank/DDBJ whole genome shotgun (WGS) entry which is preliminary data.</text>
</comment>
<feature type="signal peptide" evidence="1">
    <location>
        <begin position="1"/>
        <end position="27"/>
    </location>
</feature>
<dbReference type="OrthoDB" id="9798407at2"/>
<keyword evidence="4" id="KW-1185">Reference proteome</keyword>
<dbReference type="AlphaFoldDB" id="A0A4Q9B9V0"/>
<keyword evidence="3" id="KW-0413">Isomerase</keyword>
<feature type="domain" description="Xylose isomerase-like TIM barrel" evidence="2">
    <location>
        <begin position="54"/>
        <end position="273"/>
    </location>
</feature>
<dbReference type="InterPro" id="IPR036237">
    <property type="entry name" value="Xyl_isomerase-like_sf"/>
</dbReference>
<dbReference type="InterPro" id="IPR006311">
    <property type="entry name" value="TAT_signal"/>
</dbReference>
<dbReference type="EMBL" id="SEWY01000004">
    <property type="protein sequence ID" value="TBH71996.1"/>
    <property type="molecule type" value="Genomic_DNA"/>
</dbReference>
<accession>A0A4Q9B9V0</accession>
<evidence type="ECO:0000259" key="2">
    <source>
        <dbReference type="Pfam" id="PF01261"/>
    </source>
</evidence>
<reference evidence="3 4" key="1">
    <citation type="submission" date="2019-02" db="EMBL/GenBank/DDBJ databases">
        <title>Genome of a new Bacteroidetes strain.</title>
        <authorList>
            <person name="Pitt A."/>
        </authorList>
    </citation>
    <scope>NUCLEOTIDE SEQUENCE [LARGE SCALE GENOMIC DNA]</scope>
    <source>
        <strain evidence="3 4">103A-SOEBACH</strain>
    </source>
</reference>